<evidence type="ECO:0000259" key="8">
    <source>
        <dbReference type="PROSITE" id="PS52029"/>
    </source>
</evidence>
<accession>A0A7X2P3R9</accession>
<dbReference type="InterPro" id="IPR022029">
    <property type="entry name" value="YoaR-like_PG-bd"/>
</dbReference>
<keyword evidence="5 6" id="KW-0961">Cell wall biogenesis/degradation</keyword>
<keyword evidence="10" id="KW-1185">Reference proteome</keyword>
<dbReference type="AlphaFoldDB" id="A0A7X2P3R9"/>
<dbReference type="InterPro" id="IPR005490">
    <property type="entry name" value="LD_TPept_cat_dom"/>
</dbReference>
<proteinExistence type="predicted"/>
<feature type="active site" description="Nucleophile" evidence="6">
    <location>
        <position position="463"/>
    </location>
</feature>
<dbReference type="SUPFAM" id="SSF141523">
    <property type="entry name" value="L,D-transpeptidase catalytic domain-like"/>
    <property type="match status" value="1"/>
</dbReference>
<dbReference type="PROSITE" id="PS52029">
    <property type="entry name" value="LD_TPASE"/>
    <property type="match status" value="1"/>
</dbReference>
<dbReference type="Gene3D" id="3.10.20.800">
    <property type="match status" value="1"/>
</dbReference>
<evidence type="ECO:0000256" key="1">
    <source>
        <dbReference type="ARBA" id="ARBA00004752"/>
    </source>
</evidence>
<dbReference type="UniPathway" id="UPA00219"/>
<evidence type="ECO:0000313" key="10">
    <source>
        <dbReference type="Proteomes" id="UP000440513"/>
    </source>
</evidence>
<evidence type="ECO:0000256" key="2">
    <source>
        <dbReference type="ARBA" id="ARBA00022679"/>
    </source>
</evidence>
<dbReference type="InterPro" id="IPR038063">
    <property type="entry name" value="Transpep_catalytic_dom"/>
</dbReference>
<dbReference type="CDD" id="cd16913">
    <property type="entry name" value="YkuD_like"/>
    <property type="match status" value="1"/>
</dbReference>
<dbReference type="GO" id="GO:0071555">
    <property type="term" value="P:cell wall organization"/>
    <property type="evidence" value="ECO:0007669"/>
    <property type="project" value="UniProtKB-UniRule"/>
</dbReference>
<dbReference type="InterPro" id="IPR050979">
    <property type="entry name" value="LD-transpeptidase"/>
</dbReference>
<comment type="caution">
    <text evidence="9">The sequence shown here is derived from an EMBL/GenBank/DDBJ whole genome shotgun (WGS) entry which is preliminary data.</text>
</comment>
<dbReference type="PANTHER" id="PTHR30582">
    <property type="entry name" value="L,D-TRANSPEPTIDASE"/>
    <property type="match status" value="1"/>
</dbReference>
<name>A0A7X2P3R9_9FIRM</name>
<comment type="pathway">
    <text evidence="1 6">Cell wall biogenesis; peptidoglycan biosynthesis.</text>
</comment>
<keyword evidence="3 6" id="KW-0133">Cell shape</keyword>
<dbReference type="PANTHER" id="PTHR30582:SF33">
    <property type="entry name" value="EXPORTED PROTEIN"/>
    <property type="match status" value="1"/>
</dbReference>
<dbReference type="SUPFAM" id="SSF143985">
    <property type="entry name" value="L,D-transpeptidase pre-catalytic domain-like"/>
    <property type="match status" value="1"/>
</dbReference>
<dbReference type="GO" id="GO:0008360">
    <property type="term" value="P:regulation of cell shape"/>
    <property type="evidence" value="ECO:0007669"/>
    <property type="project" value="UniProtKB-UniRule"/>
</dbReference>
<evidence type="ECO:0000256" key="6">
    <source>
        <dbReference type="PROSITE-ProRule" id="PRU01373"/>
    </source>
</evidence>
<gene>
    <name evidence="9" type="ORF">FYJ57_07625</name>
</gene>
<dbReference type="EMBL" id="VUMS01000012">
    <property type="protein sequence ID" value="MST66605.1"/>
    <property type="molecule type" value="Genomic_DNA"/>
</dbReference>
<evidence type="ECO:0000256" key="7">
    <source>
        <dbReference type="SAM" id="Phobius"/>
    </source>
</evidence>
<keyword evidence="4 6" id="KW-0573">Peptidoglycan synthesis</keyword>
<organism evidence="9 10">
    <name type="scientific">Oliverpabstia intestinalis</name>
    <dbReference type="NCBI Taxonomy" id="2606633"/>
    <lineage>
        <taxon>Bacteria</taxon>
        <taxon>Bacillati</taxon>
        <taxon>Bacillota</taxon>
        <taxon>Clostridia</taxon>
        <taxon>Lachnospirales</taxon>
        <taxon>Lachnospiraceae</taxon>
        <taxon>Oliverpabstia</taxon>
    </lineage>
</organism>
<dbReference type="Proteomes" id="UP000440513">
    <property type="component" value="Unassembled WGS sequence"/>
</dbReference>
<dbReference type="Pfam" id="PF03734">
    <property type="entry name" value="YkuD"/>
    <property type="match status" value="1"/>
</dbReference>
<keyword evidence="7" id="KW-0812">Transmembrane</keyword>
<evidence type="ECO:0000313" key="9">
    <source>
        <dbReference type="EMBL" id="MST66605.1"/>
    </source>
</evidence>
<protein>
    <submittedName>
        <fullName evidence="9">L,D-transpeptidase family protein</fullName>
    </submittedName>
</protein>
<dbReference type="InterPro" id="IPR038054">
    <property type="entry name" value="LD_TPept-like_central_sf"/>
</dbReference>
<evidence type="ECO:0000256" key="5">
    <source>
        <dbReference type="ARBA" id="ARBA00023316"/>
    </source>
</evidence>
<keyword evidence="2" id="KW-0808">Transferase</keyword>
<reference evidence="9 10" key="1">
    <citation type="submission" date="2019-08" db="EMBL/GenBank/DDBJ databases">
        <title>In-depth cultivation of the pig gut microbiome towards novel bacterial diversity and tailored functional studies.</title>
        <authorList>
            <person name="Wylensek D."/>
            <person name="Hitch T.C.A."/>
            <person name="Clavel T."/>
        </authorList>
    </citation>
    <scope>NUCLEOTIDE SEQUENCE [LARGE SCALE GENOMIC DNA]</scope>
    <source>
        <strain evidence="9 10">BSM-380-WT-5A</strain>
    </source>
</reference>
<dbReference type="Gene3D" id="2.40.440.10">
    <property type="entry name" value="L,D-transpeptidase catalytic domain-like"/>
    <property type="match status" value="1"/>
</dbReference>
<feature type="transmembrane region" description="Helical" evidence="7">
    <location>
        <begin position="26"/>
        <end position="44"/>
    </location>
</feature>
<keyword evidence="7" id="KW-1133">Transmembrane helix</keyword>
<evidence type="ECO:0000256" key="4">
    <source>
        <dbReference type="ARBA" id="ARBA00022984"/>
    </source>
</evidence>
<feature type="active site" description="Proton donor/acceptor" evidence="6">
    <location>
        <position position="442"/>
    </location>
</feature>
<dbReference type="GO" id="GO:0016740">
    <property type="term" value="F:transferase activity"/>
    <property type="evidence" value="ECO:0007669"/>
    <property type="project" value="UniProtKB-KW"/>
</dbReference>
<evidence type="ECO:0000256" key="3">
    <source>
        <dbReference type="ARBA" id="ARBA00022960"/>
    </source>
</evidence>
<dbReference type="GO" id="GO:0071972">
    <property type="term" value="F:peptidoglycan L,D-transpeptidase activity"/>
    <property type="evidence" value="ECO:0007669"/>
    <property type="project" value="TreeGrafter"/>
</dbReference>
<dbReference type="Pfam" id="PF12229">
    <property type="entry name" value="PG_binding_4"/>
    <property type="match status" value="2"/>
</dbReference>
<dbReference type="GO" id="GO:0005576">
    <property type="term" value="C:extracellular region"/>
    <property type="evidence" value="ECO:0007669"/>
    <property type="project" value="TreeGrafter"/>
</dbReference>
<sequence length="496" mass="56603">MEFGNGIHEKKEGITEMKKWSKKKKGVVIAAGVALLGLAGIYGYQVSVYQNHFLPGTRINELDCGKMTAKEAEDAYRKETETYQLTLTFRGDESETIAGKDFDYTYQDDGEIESFLKKQNPFLWMKYWFEQSEYELKRGIVYDEDKLEKKLNNLSHLSEESQEAPVDAKIVYKEDQFVVKKEKQGTTIDTDALGKAVEQALKEGEETLDVEQADGYVKPAVTKDSELLAKQKKQLNELANVQVTYELPEGEKVLNGNTVKKWLNLDKDGNYSLDQDKMNAKIKKYVKKLAEEVDTLGKERPFHTTSGLDVTVTGGNYGWKIDQKAEIKILKKNIKNQQQVTRKPEYSQEELYTDNHGLGDTYIEVNLTEQHLYYYKKGKVVLDTPFVSGRMTKDRFTPPGVYFLTYKQKDRILRGRPNASGQPSYQSHVNYWMPFNGGIGLHDASWRSSFGGKIYIYSGSHGCINLPGKKAAKIYEMINKETPIVCVYNNGYKLHG</sequence>
<feature type="domain" description="L,D-TPase catalytic" evidence="8">
    <location>
        <begin position="361"/>
        <end position="487"/>
    </location>
</feature>
<dbReference type="GO" id="GO:0018104">
    <property type="term" value="P:peptidoglycan-protein cross-linking"/>
    <property type="evidence" value="ECO:0007669"/>
    <property type="project" value="TreeGrafter"/>
</dbReference>
<keyword evidence="7" id="KW-0472">Membrane</keyword>